<dbReference type="SUPFAM" id="SSF51735">
    <property type="entry name" value="NAD(P)-binding Rossmann-fold domains"/>
    <property type="match status" value="1"/>
</dbReference>
<dbReference type="Gene3D" id="3.40.50.720">
    <property type="entry name" value="NAD(P)-binding Rossmann-like Domain"/>
    <property type="match status" value="1"/>
</dbReference>
<sequence>MTSLPKKLEGKVAIVTASTEGIGYAVAKRLAEDGASVMISSRRQKKVDEAVAKLKSENLTNVKGVVCHAGKEDHRNYLIEETLRSFGGIDMLVCNAASNPSPGPFFDTTEEAWDKVFHVNLKSAFLLIKAVIPYMEKRGGGSIVTVSSVVAHRTDAVPGVHASAYGISKISLIGLTKALVPECAAKNIRINCMSPGVIETRFSEVIWKNSFANKNAMALIPMKRLGQSSECAGVVSFLCSDDSSYISGETIIVGGGMSCRL</sequence>
<evidence type="ECO:0000313" key="2">
    <source>
        <dbReference type="Proteomes" id="UP000694865"/>
    </source>
</evidence>
<protein>
    <submittedName>
        <fullName evidence="3">Dehydrogenase/reductase SDR family member 4-like</fullName>
    </submittedName>
</protein>
<proteinExistence type="inferred from homology"/>
<gene>
    <name evidence="3" type="primary">LOC102802030</name>
</gene>
<comment type="similarity">
    <text evidence="1">Belongs to the short-chain dehydrogenases/reductases (SDR) family.</text>
</comment>
<organism evidence="2 3">
    <name type="scientific">Saccoglossus kowalevskii</name>
    <name type="common">Acorn worm</name>
    <dbReference type="NCBI Taxonomy" id="10224"/>
    <lineage>
        <taxon>Eukaryota</taxon>
        <taxon>Metazoa</taxon>
        <taxon>Hemichordata</taxon>
        <taxon>Enteropneusta</taxon>
        <taxon>Harrimaniidae</taxon>
        <taxon>Saccoglossus</taxon>
    </lineage>
</organism>
<dbReference type="NCBIfam" id="NF005559">
    <property type="entry name" value="PRK07231.1"/>
    <property type="match status" value="1"/>
</dbReference>
<evidence type="ECO:0000256" key="1">
    <source>
        <dbReference type="ARBA" id="ARBA00006484"/>
    </source>
</evidence>
<dbReference type="GeneID" id="102802030"/>
<dbReference type="PRINTS" id="PR00080">
    <property type="entry name" value="SDRFAMILY"/>
</dbReference>
<dbReference type="PANTHER" id="PTHR43943:SF2">
    <property type="entry name" value="DEHYDROGENASE_REDUCTASE 4"/>
    <property type="match status" value="1"/>
</dbReference>
<keyword evidence="2" id="KW-1185">Reference proteome</keyword>
<dbReference type="Proteomes" id="UP000694865">
    <property type="component" value="Unplaced"/>
</dbReference>
<dbReference type="RefSeq" id="XP_006821849.1">
    <property type="nucleotide sequence ID" value="XM_006821786.1"/>
</dbReference>
<dbReference type="PANTHER" id="PTHR43943">
    <property type="entry name" value="DEHYDROGENASE/REDUCTASE (SDR FAMILY) MEMBER 4"/>
    <property type="match status" value="1"/>
</dbReference>
<reference evidence="3" key="1">
    <citation type="submission" date="2025-08" db="UniProtKB">
        <authorList>
            <consortium name="RefSeq"/>
        </authorList>
    </citation>
    <scope>IDENTIFICATION</scope>
    <source>
        <tissue evidence="3">Testes</tissue>
    </source>
</reference>
<evidence type="ECO:0000313" key="3">
    <source>
        <dbReference type="RefSeq" id="XP_006821849.1"/>
    </source>
</evidence>
<dbReference type="PRINTS" id="PR00081">
    <property type="entry name" value="GDHRDH"/>
</dbReference>
<name>A0ABM0MPA8_SACKO</name>
<dbReference type="Pfam" id="PF13561">
    <property type="entry name" value="adh_short_C2"/>
    <property type="match status" value="1"/>
</dbReference>
<accession>A0ABM0MPA8</accession>
<dbReference type="InterPro" id="IPR036291">
    <property type="entry name" value="NAD(P)-bd_dom_sf"/>
</dbReference>
<dbReference type="InterPro" id="IPR002347">
    <property type="entry name" value="SDR_fam"/>
</dbReference>